<evidence type="ECO:0000313" key="2">
    <source>
        <dbReference type="EMBL" id="MDC1903608.1"/>
    </source>
</evidence>
<dbReference type="Proteomes" id="UP000462376">
    <property type="component" value="Unassembled WGS sequence"/>
</dbReference>
<dbReference type="EMBL" id="WCTL01000011">
    <property type="protein sequence ID" value="KAB4235158.1"/>
    <property type="molecule type" value="Genomic_DNA"/>
</dbReference>
<organism evidence="1 3">
    <name type="scientific">Bacteroides uniformis</name>
    <dbReference type="NCBI Taxonomy" id="820"/>
    <lineage>
        <taxon>Bacteria</taxon>
        <taxon>Pseudomonadati</taxon>
        <taxon>Bacteroidota</taxon>
        <taxon>Bacteroidia</taxon>
        <taxon>Bacteroidales</taxon>
        <taxon>Bacteroidaceae</taxon>
        <taxon>Bacteroides</taxon>
    </lineage>
</organism>
<comment type="caution">
    <text evidence="1">The sequence shown here is derived from an EMBL/GenBank/DDBJ whole genome shotgun (WGS) entry which is preliminary data.</text>
</comment>
<dbReference type="AlphaFoldDB" id="A0A139JS83"/>
<reference evidence="1 3" key="1">
    <citation type="journal article" date="2019" name="Nat. Med.">
        <title>A library of human gut bacterial isolates paired with longitudinal multiomics data enables mechanistic microbiome research.</title>
        <authorList>
            <person name="Poyet M."/>
            <person name="Groussin M."/>
            <person name="Gibbons S.M."/>
            <person name="Avila-Pacheco J."/>
            <person name="Jiang X."/>
            <person name="Kearney S.M."/>
            <person name="Perrotta A.R."/>
            <person name="Berdy B."/>
            <person name="Zhao S."/>
            <person name="Lieberman T.D."/>
            <person name="Swanson P.K."/>
            <person name="Smith M."/>
            <person name="Roesemann S."/>
            <person name="Alexander J.E."/>
            <person name="Rich S.A."/>
            <person name="Livny J."/>
            <person name="Vlamakis H."/>
            <person name="Clish C."/>
            <person name="Bullock K."/>
            <person name="Deik A."/>
            <person name="Scott J."/>
            <person name="Pierce K.A."/>
            <person name="Xavier R.J."/>
            <person name="Alm E.J."/>
        </authorList>
    </citation>
    <scope>NUCLEOTIDE SEQUENCE [LARGE SCALE GENOMIC DNA]</scope>
    <source>
        <strain evidence="1 3">BIOML-A5</strain>
    </source>
</reference>
<protein>
    <submittedName>
        <fullName evidence="1">Uncharacterized protein</fullName>
    </submittedName>
</protein>
<sequence>MEDTFSLGNVLLYGEFPGKGKENSLTGEMAELFISKIFGVTVLKLKYEDVLYPVLTTDDCDIYRAQTIKGDKYFKNEDLDELIQAIKKVK</sequence>
<dbReference type="RefSeq" id="WP_061412996.1">
    <property type="nucleotide sequence ID" value="NZ_CAXTFW010000005.1"/>
</dbReference>
<dbReference type="EMBL" id="JAQNSI010000655">
    <property type="protein sequence ID" value="MDC1903608.1"/>
    <property type="molecule type" value="Genomic_DNA"/>
</dbReference>
<accession>A0A139JS83</accession>
<evidence type="ECO:0000313" key="3">
    <source>
        <dbReference type="Proteomes" id="UP000462376"/>
    </source>
</evidence>
<gene>
    <name evidence="1" type="ORF">GAP47_12980</name>
    <name evidence="2" type="ORF">POZ10_23650</name>
</gene>
<dbReference type="Proteomes" id="UP001222603">
    <property type="component" value="Unassembled WGS sequence"/>
</dbReference>
<name>A0A139JS83_BACUN</name>
<reference evidence="2" key="2">
    <citation type="submission" date="2022-10" db="EMBL/GenBank/DDBJ databases">
        <title>Human gut microbiome strain richness.</title>
        <authorList>
            <person name="Chen-Liaw A."/>
        </authorList>
    </citation>
    <scope>NUCLEOTIDE SEQUENCE</scope>
    <source>
        <strain evidence="2">1001713st1_F9_1001713B170221_170320</strain>
    </source>
</reference>
<proteinExistence type="predicted"/>
<evidence type="ECO:0000313" key="1">
    <source>
        <dbReference type="EMBL" id="KAB4235158.1"/>
    </source>
</evidence>